<protein>
    <submittedName>
        <fullName evidence="2">Uncharacterized protein</fullName>
    </submittedName>
</protein>
<name>A0A7G2CCF2_9TRYP</name>
<feature type="compositionally biased region" description="Basic and acidic residues" evidence="1">
    <location>
        <begin position="73"/>
        <end position="86"/>
    </location>
</feature>
<organism evidence="2 3">
    <name type="scientific">Angomonas deanei</name>
    <dbReference type="NCBI Taxonomy" id="59799"/>
    <lineage>
        <taxon>Eukaryota</taxon>
        <taxon>Discoba</taxon>
        <taxon>Euglenozoa</taxon>
        <taxon>Kinetoplastea</taxon>
        <taxon>Metakinetoplastina</taxon>
        <taxon>Trypanosomatida</taxon>
        <taxon>Trypanosomatidae</taxon>
        <taxon>Strigomonadinae</taxon>
        <taxon>Angomonas</taxon>
    </lineage>
</organism>
<proteinExistence type="predicted"/>
<evidence type="ECO:0000313" key="3">
    <source>
        <dbReference type="Proteomes" id="UP000515908"/>
    </source>
</evidence>
<feature type="region of interest" description="Disordered" evidence="1">
    <location>
        <begin position="120"/>
        <end position="269"/>
    </location>
</feature>
<feature type="region of interest" description="Disordered" evidence="1">
    <location>
        <begin position="1"/>
        <end position="26"/>
    </location>
</feature>
<gene>
    <name evidence="2" type="ORF">ADEAN_000459300</name>
</gene>
<feature type="compositionally biased region" description="Polar residues" evidence="1">
    <location>
        <begin position="166"/>
        <end position="188"/>
    </location>
</feature>
<dbReference type="VEuPathDB" id="TriTrypDB:ADEAN_000459300"/>
<sequence length="269" mass="29135">MTSESPDAVAPLREDEMMHDTDSSMVVEPTPNISVYLEEIAKLRRDLQGAQKLAEHRLQVIFELQDAAARVGSAEEKQEGEAEAPKVKLQSLSKSTADCSAPVARPKLLSRQGMLTLKDNNPTYAAKENRAASVRATSVTSAAKSIKRASRMREESQHADPLRGLNPNTGAPAQTTPSVESACANTPGSPRPKKLLRRPLTKPSSSSLPAEERRGEETALRRRVKKSIESSATTSLQTAETDKKRPTTASSLKKLAPSENGGKRDVTKE</sequence>
<evidence type="ECO:0000313" key="2">
    <source>
        <dbReference type="EMBL" id="CAD2217115.1"/>
    </source>
</evidence>
<feature type="compositionally biased region" description="Polar residues" evidence="1">
    <location>
        <begin position="229"/>
        <end position="239"/>
    </location>
</feature>
<feature type="compositionally biased region" description="Basic and acidic residues" evidence="1">
    <location>
        <begin position="210"/>
        <end position="220"/>
    </location>
</feature>
<feature type="compositionally biased region" description="Basic residues" evidence="1">
    <location>
        <begin position="191"/>
        <end position="200"/>
    </location>
</feature>
<reference evidence="2 3" key="1">
    <citation type="submission" date="2020-08" db="EMBL/GenBank/DDBJ databases">
        <authorList>
            <person name="Newling K."/>
            <person name="Davey J."/>
            <person name="Forrester S."/>
        </authorList>
    </citation>
    <scope>NUCLEOTIDE SEQUENCE [LARGE SCALE GENOMIC DNA]</scope>
    <source>
        <strain evidence="3">Crithidia deanei Carvalho (ATCC PRA-265)</strain>
    </source>
</reference>
<accession>A0A7G2CCF2</accession>
<feature type="compositionally biased region" description="Basic and acidic residues" evidence="1">
    <location>
        <begin position="12"/>
        <end position="22"/>
    </location>
</feature>
<keyword evidence="3" id="KW-1185">Reference proteome</keyword>
<dbReference type="AlphaFoldDB" id="A0A7G2CCF2"/>
<feature type="compositionally biased region" description="Low complexity" evidence="1">
    <location>
        <begin position="131"/>
        <end position="143"/>
    </location>
</feature>
<dbReference type="EMBL" id="LR877152">
    <property type="protein sequence ID" value="CAD2217115.1"/>
    <property type="molecule type" value="Genomic_DNA"/>
</dbReference>
<dbReference type="Proteomes" id="UP000515908">
    <property type="component" value="Chromosome 08"/>
</dbReference>
<feature type="compositionally biased region" description="Basic and acidic residues" evidence="1">
    <location>
        <begin position="151"/>
        <end position="161"/>
    </location>
</feature>
<evidence type="ECO:0000256" key="1">
    <source>
        <dbReference type="SAM" id="MobiDB-lite"/>
    </source>
</evidence>
<feature type="region of interest" description="Disordered" evidence="1">
    <location>
        <begin position="72"/>
        <end position="105"/>
    </location>
</feature>